<dbReference type="Pfam" id="PF20155">
    <property type="entry name" value="TMP_3"/>
    <property type="match status" value="1"/>
</dbReference>
<evidence type="ECO:0000256" key="1">
    <source>
        <dbReference type="SAM" id="Coils"/>
    </source>
</evidence>
<dbReference type="InterPro" id="IPR013491">
    <property type="entry name" value="Tape_meas_N"/>
</dbReference>
<dbReference type="GeneID" id="89490849"/>
<dbReference type="RefSeq" id="WP_272671584.1">
    <property type="nucleotide sequence ID" value="NZ_CP145912.1"/>
</dbReference>
<organism evidence="3 4">
    <name type="scientific">Providencia huaxiensis</name>
    <dbReference type="NCBI Taxonomy" id="2027290"/>
    <lineage>
        <taxon>Bacteria</taxon>
        <taxon>Pseudomonadati</taxon>
        <taxon>Pseudomonadota</taxon>
        <taxon>Gammaproteobacteria</taxon>
        <taxon>Enterobacterales</taxon>
        <taxon>Morganellaceae</taxon>
        <taxon>Providencia</taxon>
    </lineage>
</organism>
<evidence type="ECO:0000313" key="4">
    <source>
        <dbReference type="Proteomes" id="UP001252207"/>
    </source>
</evidence>
<feature type="domain" description="Tape measure protein N-terminal" evidence="2">
    <location>
        <begin position="72"/>
        <end position="258"/>
    </location>
</feature>
<evidence type="ECO:0000313" key="3">
    <source>
        <dbReference type="EMBL" id="MDT0134425.1"/>
    </source>
</evidence>
<feature type="coiled-coil region" evidence="1">
    <location>
        <begin position="445"/>
        <end position="550"/>
    </location>
</feature>
<accession>A0ABU2J0H6</accession>
<sequence length="1165" mass="124170">MAESQSVGGIHYDVAMDVRPLLVGERQVGTSLNRMETGFNKASKSIDSAEKAMLSLSNVAKSLTAYLSVSAVAGYADAWTDLSNKLANSIRQNERLVDVTERVFDISQRTRSSLNGTATLYARLERGTREYNTSAADLAKLTTIINQGFVVSGATAQEAENAIIQLSQGIASGVLRGEEFNSVAEQGSRLMVALADSLGVGIGELRKMAAEGKLTTDVVVNGLLSQGNSIGKEFANTTATMSQSIQAAGNNLTKFFGESTTVQAGVKVFNSAIITLSENIDVISTAVTALGTAFGGRLVASILLSSKAKIEAAISARNLAIADAQATQAAYQESIARVRVAETAKINALAELDLARRLNLSAFSANDVAIATARLTAARSAAAVATSNYNKATAASVVSQNAAAQAATRASKATSLFSSGMALLGGPIGAVALAAGAIYLWGQRAREAREAANSLADEVGNLTSKFDSMSRIQITEEIKKAKEAIPELEDALEDARKAYDRVTESVRVHEKEAKDYKGYRKGAIAAKNLAVNLEQQADALEAVKAAEDRLSKTLNFTIMARAKLNGELLTGADLLTHEATSAIPNAANAWKAYGLDIDRATRSKQKFNAESLKLNFGGEKGENLKKQIERNLELSTLDGEAKVRLQVKFAAEDAGITDSGAIRKLQDDEAARWKNDEARRNSIKTSKDAATAAAKEATEAEKLQKKINDLANATKVAELETKGLSREAAILEAVQSLGSKASEKQIKEITNLASKEFDLKQGIKDREDAYKQNAGLQAARDQKLALEQLDRQFKANLVTEEQYQKRKFDIANEYANKIADIKVTASVTNIEENRAKFDPIQALANENTRKLTMMKEYYDQEQKLLSESYAKQQITHEQFTVAKQATDMQYHMLLTAMDKQYQEQQTAAQWELMRNQSLSYEMLASAVDSFAGNASNVMTGLMTGTMSAADAMRSLGNTILNSVVNSIVQVGVEMLKNFILAQTVGVASQAANTAAATAGGAAALAAWTPAAIAASIATGGAASATGLTAFKTSLAVGQSMSMGSFAGLAGARYNGGPVNAGEMYRVGEHGKPEIYRASSGKQYMIPGDNGRVISNKDMQVGGAPTVIINLTNNTSAQPEFGQPRYDQNSNTLTIDGLINDFRNGGPASQTFSQYHNAPRKAVGSL</sequence>
<dbReference type="Proteomes" id="UP001252207">
    <property type="component" value="Unassembled WGS sequence"/>
</dbReference>
<name>A0ABU2J0H6_9GAMM</name>
<comment type="caution">
    <text evidence="3">The sequence shown here is derived from an EMBL/GenBank/DDBJ whole genome shotgun (WGS) entry which is preliminary data.</text>
</comment>
<proteinExistence type="predicted"/>
<protein>
    <submittedName>
        <fullName evidence="3">Tape measure protein</fullName>
    </submittedName>
</protein>
<evidence type="ECO:0000259" key="2">
    <source>
        <dbReference type="Pfam" id="PF20155"/>
    </source>
</evidence>
<keyword evidence="4" id="KW-1185">Reference proteome</keyword>
<keyword evidence="1" id="KW-0175">Coiled coil</keyword>
<dbReference type="NCBIfam" id="TIGR02675">
    <property type="entry name" value="tape_meas_nterm"/>
    <property type="match status" value="1"/>
</dbReference>
<reference evidence="3 4" key="1">
    <citation type="submission" date="2022-06" db="EMBL/GenBank/DDBJ databases">
        <title>Chromosome and plasmid sequencings of Enterobacteriales species co-exiting double carbapenemases.</title>
        <authorList>
            <person name="Fu Y."/>
        </authorList>
    </citation>
    <scope>NUCLEOTIDE SEQUENCE [LARGE SCALE GENOMIC DNA]</scope>
    <source>
        <strain evidence="3 4">21030615019</strain>
    </source>
</reference>
<feature type="coiled-coil region" evidence="1">
    <location>
        <begin position="693"/>
        <end position="720"/>
    </location>
</feature>
<gene>
    <name evidence="3" type="ORF">NLX89_13870</name>
</gene>
<dbReference type="EMBL" id="JANAVW010000001">
    <property type="protein sequence ID" value="MDT0134425.1"/>
    <property type="molecule type" value="Genomic_DNA"/>
</dbReference>